<evidence type="ECO:0000313" key="18">
    <source>
        <dbReference type="Proteomes" id="UP000626370"/>
    </source>
</evidence>
<comment type="subcellular location">
    <subcellularLocation>
        <location evidence="3 16">Cytoplasm</location>
    </subcellularLocation>
</comment>
<dbReference type="Proteomes" id="UP000626370">
    <property type="component" value="Unassembled WGS sequence"/>
</dbReference>
<evidence type="ECO:0000256" key="14">
    <source>
        <dbReference type="ARBA" id="ARBA00038036"/>
    </source>
</evidence>
<comment type="catalytic activity">
    <reaction evidence="1 16">
        <text>(R)-pantothenate + ATP = (R)-4'-phosphopantothenate + ADP + H(+)</text>
        <dbReference type="Rhea" id="RHEA:16373"/>
        <dbReference type="ChEBI" id="CHEBI:10986"/>
        <dbReference type="ChEBI" id="CHEBI:15378"/>
        <dbReference type="ChEBI" id="CHEBI:29032"/>
        <dbReference type="ChEBI" id="CHEBI:30616"/>
        <dbReference type="ChEBI" id="CHEBI:456216"/>
        <dbReference type="EC" id="2.7.1.33"/>
    </reaction>
</comment>
<evidence type="ECO:0000256" key="9">
    <source>
        <dbReference type="ARBA" id="ARBA00022741"/>
    </source>
</evidence>
<dbReference type="EMBL" id="BNAH01000021">
    <property type="protein sequence ID" value="GHF02579.1"/>
    <property type="molecule type" value="Genomic_DNA"/>
</dbReference>
<feature type="binding site" evidence="16">
    <location>
        <begin position="6"/>
        <end position="13"/>
    </location>
    <ligand>
        <name>ATP</name>
        <dbReference type="ChEBI" id="CHEBI:30616"/>
    </ligand>
</feature>
<evidence type="ECO:0000256" key="12">
    <source>
        <dbReference type="ARBA" id="ARBA00022958"/>
    </source>
</evidence>
<dbReference type="PANTHER" id="PTHR34265:SF1">
    <property type="entry name" value="TYPE III PANTOTHENATE KINASE"/>
    <property type="match status" value="1"/>
</dbReference>
<dbReference type="CDD" id="cd24015">
    <property type="entry name" value="ASKHA_NBD_PanK-III"/>
    <property type="match status" value="1"/>
</dbReference>
<evidence type="ECO:0000256" key="7">
    <source>
        <dbReference type="ARBA" id="ARBA00022490"/>
    </source>
</evidence>
<comment type="cofactor">
    <cofactor evidence="2">
        <name>K(+)</name>
        <dbReference type="ChEBI" id="CHEBI:29103"/>
    </cofactor>
</comment>
<proteinExistence type="inferred from homology"/>
<feature type="binding site" evidence="16">
    <location>
        <position position="122"/>
    </location>
    <ligand>
        <name>ATP</name>
        <dbReference type="ChEBI" id="CHEBI:30616"/>
    </ligand>
</feature>
<evidence type="ECO:0000256" key="16">
    <source>
        <dbReference type="HAMAP-Rule" id="MF_01274"/>
    </source>
</evidence>
<keyword evidence="10 16" id="KW-0418">Kinase</keyword>
<dbReference type="SUPFAM" id="SSF53067">
    <property type="entry name" value="Actin-like ATPase domain"/>
    <property type="match status" value="2"/>
</dbReference>
<feature type="binding site" evidence="16">
    <location>
        <position position="174"/>
    </location>
    <ligand>
        <name>substrate</name>
    </ligand>
</feature>
<evidence type="ECO:0000256" key="13">
    <source>
        <dbReference type="ARBA" id="ARBA00022993"/>
    </source>
</evidence>
<evidence type="ECO:0000256" key="11">
    <source>
        <dbReference type="ARBA" id="ARBA00022840"/>
    </source>
</evidence>
<dbReference type="GO" id="GO:0016301">
    <property type="term" value="F:kinase activity"/>
    <property type="evidence" value="ECO:0007669"/>
    <property type="project" value="UniProtKB-KW"/>
</dbReference>
<evidence type="ECO:0000313" key="17">
    <source>
        <dbReference type="EMBL" id="GHF02579.1"/>
    </source>
</evidence>
<evidence type="ECO:0000256" key="1">
    <source>
        <dbReference type="ARBA" id="ARBA00001206"/>
    </source>
</evidence>
<dbReference type="InterPro" id="IPR004619">
    <property type="entry name" value="Type_III_PanK"/>
</dbReference>
<keyword evidence="8 16" id="KW-0808">Transferase</keyword>
<evidence type="ECO:0000256" key="6">
    <source>
        <dbReference type="ARBA" id="ARBA00012102"/>
    </source>
</evidence>
<sequence>MLILLDIGNTRSKYVIVENTQRSVIYYCDNGDLNEEWLTVNFSKASELILANVNNDKFTVLIESWASNSSIKFQHLQTQNQQFELICAYSEPSQLGIDRWLAMLGTSFLFPYKACIVIDAGTATTIDVISPKGKHLGGWIFPGINMLYQSLVGQTQKIIADKSSTPSMALGKNTSECVNNGTWAITVGAIELQLKNMKQQYTDVEVILTGGNCTKISSMLNDTHHIIDDLIFIGMQRFCL</sequence>
<comment type="caution">
    <text evidence="17">The sequence shown here is derived from an EMBL/GenBank/DDBJ whole genome shotgun (WGS) entry which is preliminary data.</text>
</comment>
<name>A0ABQ3J4S3_9GAMM</name>
<dbReference type="PANTHER" id="PTHR34265">
    <property type="entry name" value="TYPE III PANTOTHENATE KINASE"/>
    <property type="match status" value="1"/>
</dbReference>
<evidence type="ECO:0000256" key="3">
    <source>
        <dbReference type="ARBA" id="ARBA00004496"/>
    </source>
</evidence>
<dbReference type="NCBIfam" id="TIGR00671">
    <property type="entry name" value="baf"/>
    <property type="match status" value="1"/>
</dbReference>
<evidence type="ECO:0000256" key="2">
    <source>
        <dbReference type="ARBA" id="ARBA00001958"/>
    </source>
</evidence>
<evidence type="ECO:0000256" key="10">
    <source>
        <dbReference type="ARBA" id="ARBA00022777"/>
    </source>
</evidence>
<reference evidence="18" key="1">
    <citation type="journal article" date="2019" name="Int. J. Syst. Evol. Microbiol.">
        <title>The Global Catalogue of Microorganisms (GCM) 10K type strain sequencing project: providing services to taxonomists for standard genome sequencing and annotation.</title>
        <authorList>
            <consortium name="The Broad Institute Genomics Platform"/>
            <consortium name="The Broad Institute Genome Sequencing Center for Infectious Disease"/>
            <person name="Wu L."/>
            <person name="Ma J."/>
        </authorList>
    </citation>
    <scope>NUCLEOTIDE SEQUENCE [LARGE SCALE GENOMIC DNA]</scope>
    <source>
        <strain evidence="18">CGMCC 1.15922</strain>
    </source>
</reference>
<comment type="function">
    <text evidence="16">Catalyzes the phosphorylation of pantothenate (Pan), the first step in CoA biosynthesis.</text>
</comment>
<keyword evidence="7 16" id="KW-0963">Cytoplasm</keyword>
<dbReference type="Pfam" id="PF03309">
    <property type="entry name" value="Pan_kinase"/>
    <property type="match status" value="1"/>
</dbReference>
<keyword evidence="12 16" id="KW-0630">Potassium</keyword>
<feature type="binding site" evidence="16">
    <location>
        <position position="119"/>
    </location>
    <ligand>
        <name>K(+)</name>
        <dbReference type="ChEBI" id="CHEBI:29103"/>
    </ligand>
</feature>
<protein>
    <recommendedName>
        <fullName evidence="15 16">Type III pantothenate kinase</fullName>
        <ecNumber evidence="6 16">2.7.1.33</ecNumber>
    </recommendedName>
    <alternativeName>
        <fullName evidence="16">PanK-III</fullName>
    </alternativeName>
    <alternativeName>
        <fullName evidence="16">Pantothenic acid kinase</fullName>
    </alternativeName>
</protein>
<keyword evidence="9 16" id="KW-0547">Nucleotide-binding</keyword>
<evidence type="ECO:0000256" key="5">
    <source>
        <dbReference type="ARBA" id="ARBA00011738"/>
    </source>
</evidence>
<dbReference type="EC" id="2.7.1.33" evidence="6 16"/>
<organism evidence="17 18">
    <name type="scientific">Thalassotalea profundi</name>
    <dbReference type="NCBI Taxonomy" id="2036687"/>
    <lineage>
        <taxon>Bacteria</taxon>
        <taxon>Pseudomonadati</taxon>
        <taxon>Pseudomonadota</taxon>
        <taxon>Gammaproteobacteria</taxon>
        <taxon>Alteromonadales</taxon>
        <taxon>Colwelliaceae</taxon>
        <taxon>Thalassotalea</taxon>
    </lineage>
</organism>
<comment type="cofactor">
    <cofactor evidence="16">
        <name>NH4(+)</name>
        <dbReference type="ChEBI" id="CHEBI:28938"/>
    </cofactor>
    <cofactor evidence="16">
        <name>K(+)</name>
        <dbReference type="ChEBI" id="CHEBI:29103"/>
    </cofactor>
    <text evidence="16">A monovalent cation. Ammonium or potassium.</text>
</comment>
<accession>A0ABQ3J4S3</accession>
<dbReference type="InterPro" id="IPR043129">
    <property type="entry name" value="ATPase_NBD"/>
</dbReference>
<comment type="similarity">
    <text evidence="14 16">Belongs to the type III pantothenate kinase family.</text>
</comment>
<dbReference type="RefSeq" id="WP_189379609.1">
    <property type="nucleotide sequence ID" value="NZ_BNAH01000021.1"/>
</dbReference>
<comment type="pathway">
    <text evidence="4 16">Cofactor biosynthesis; coenzyme A biosynthesis; CoA from (R)-pantothenate: step 1/5.</text>
</comment>
<dbReference type="HAMAP" id="MF_01274">
    <property type="entry name" value="Pantothen_kinase_3"/>
    <property type="match status" value="1"/>
</dbReference>
<keyword evidence="18" id="KW-1185">Reference proteome</keyword>
<comment type="subunit">
    <text evidence="5 16">Homodimer.</text>
</comment>
<evidence type="ECO:0000256" key="4">
    <source>
        <dbReference type="ARBA" id="ARBA00005225"/>
    </source>
</evidence>
<evidence type="ECO:0000256" key="15">
    <source>
        <dbReference type="ARBA" id="ARBA00040883"/>
    </source>
</evidence>
<dbReference type="Gene3D" id="3.30.420.40">
    <property type="match status" value="2"/>
</dbReference>
<keyword evidence="13 16" id="KW-0173">Coenzyme A biosynthesis</keyword>
<feature type="binding site" evidence="16">
    <location>
        <begin position="96"/>
        <end position="99"/>
    </location>
    <ligand>
        <name>substrate</name>
    </ligand>
</feature>
<gene>
    <name evidence="16 17" type="primary">coaX</name>
    <name evidence="17" type="ORF">GCM10011501_34900</name>
</gene>
<feature type="active site" description="Proton acceptor" evidence="16">
    <location>
        <position position="98"/>
    </location>
</feature>
<keyword evidence="11 16" id="KW-0067">ATP-binding</keyword>
<evidence type="ECO:0000256" key="8">
    <source>
        <dbReference type="ARBA" id="ARBA00022679"/>
    </source>
</evidence>
<keyword evidence="16" id="KW-0479">Metal-binding</keyword>
<feature type="binding site" evidence="16">
    <location>
        <position position="89"/>
    </location>
    <ligand>
        <name>substrate</name>
    </ligand>
</feature>